<feature type="region of interest" description="Disordered" evidence="20">
    <location>
        <begin position="1"/>
        <end position="112"/>
    </location>
</feature>
<proteinExistence type="inferred from homology"/>
<feature type="repeat" description="WD" evidence="19">
    <location>
        <begin position="294"/>
        <end position="335"/>
    </location>
</feature>
<protein>
    <recommendedName>
        <fullName evidence="16">U3 small nucleolar RNA-interacting protein 2</fullName>
    </recommendedName>
    <alternativeName>
        <fullName evidence="18">RRP9 homolog</fullName>
    </alternativeName>
    <alternativeName>
        <fullName evidence="17">U3 small nucleolar ribonucleoprotein-associated 55 kDa protein</fullName>
    </alternativeName>
</protein>
<keyword evidence="3" id="KW-0488">Methylation</keyword>
<dbReference type="GO" id="GO:0032040">
    <property type="term" value="C:small-subunit processome"/>
    <property type="evidence" value="ECO:0007669"/>
    <property type="project" value="TreeGrafter"/>
</dbReference>
<sequence length="520" mass="57550">MSFFIRKTRNQSKSTPNKRKGQNQTTNRKNEGKAGGRKAALNKKSLNEEISSGSSDEDDDQRQDIGLDDNTAAAAARRKRKLKDLAAAGDDGQRKGSDGEDSDADAETPQEKRLRLAKKYLESIETEERLKNDGLDDGDVDYQRQVGDRLRDDILEETGRLHRKVADNYTAADTDAIRCLRNGHQLAVTAVVVTSDEKYVFSVSKDCSIVKWEFESGRRVRTIPGLKSKKAKSKSKTKAPNGTAKTGKQQPEVGHSAHILALAISSDDKFLVTGCVNKIINVWAPESMTLLKTFRGHRGAVSGLAFRKGFHQLFSASFDRSVKVWNLDEMSYVETLFGHSDQIQAIDSYMRDRAITVGARDASARIWKIPEESQLVFHGSQHSIDCVKLLDEQHFITADDNGSISLWGVLKKKPLSTYAVAHGVGSSAPNWVTALAVMRNTDLIASGSSDGLIRLWKCSQDFRKLEPIVNIPVVGFVNSLEFSPNGKCLVVGVGKEHRLGRWFAIKEAKNNVLIIPLIIK</sequence>
<evidence type="ECO:0000256" key="20">
    <source>
        <dbReference type="SAM" id="MobiDB-lite"/>
    </source>
</evidence>
<evidence type="ECO:0000256" key="8">
    <source>
        <dbReference type="ARBA" id="ARBA00022737"/>
    </source>
</evidence>
<feature type="compositionally biased region" description="Basic residues" evidence="20">
    <location>
        <begin position="227"/>
        <end position="237"/>
    </location>
</feature>
<dbReference type="GO" id="GO:0006364">
    <property type="term" value="P:rRNA processing"/>
    <property type="evidence" value="ECO:0007669"/>
    <property type="project" value="UniProtKB-KW"/>
</dbReference>
<keyword evidence="7 19" id="KW-0853">WD repeat</keyword>
<evidence type="ECO:0000256" key="13">
    <source>
        <dbReference type="ARBA" id="ARBA00023274"/>
    </source>
</evidence>
<dbReference type="EMBL" id="CAJPIZ010004540">
    <property type="protein sequence ID" value="CAG2107648.1"/>
    <property type="molecule type" value="Genomic_DNA"/>
</dbReference>
<dbReference type="SUPFAM" id="SSF50978">
    <property type="entry name" value="WD40 repeat-like"/>
    <property type="match status" value="1"/>
</dbReference>
<feature type="repeat" description="WD" evidence="19">
    <location>
        <begin position="252"/>
        <end position="293"/>
    </location>
</feature>
<organism evidence="21">
    <name type="scientific">Medioppia subpectinata</name>
    <dbReference type="NCBI Taxonomy" id="1979941"/>
    <lineage>
        <taxon>Eukaryota</taxon>
        <taxon>Metazoa</taxon>
        <taxon>Ecdysozoa</taxon>
        <taxon>Arthropoda</taxon>
        <taxon>Chelicerata</taxon>
        <taxon>Arachnida</taxon>
        <taxon>Acari</taxon>
        <taxon>Acariformes</taxon>
        <taxon>Sarcoptiformes</taxon>
        <taxon>Oribatida</taxon>
        <taxon>Brachypylina</taxon>
        <taxon>Oppioidea</taxon>
        <taxon>Oppiidae</taxon>
        <taxon>Medioppia</taxon>
    </lineage>
</organism>
<feature type="repeat" description="WD" evidence="19">
    <location>
        <begin position="432"/>
        <end position="457"/>
    </location>
</feature>
<evidence type="ECO:0000256" key="10">
    <source>
        <dbReference type="ARBA" id="ARBA00022884"/>
    </source>
</evidence>
<dbReference type="PANTHER" id="PTHR19865">
    <property type="entry name" value="U3 SMALL NUCLEOLAR RNA INTERACTING PROTEIN 2"/>
    <property type="match status" value="1"/>
</dbReference>
<evidence type="ECO:0000256" key="7">
    <source>
        <dbReference type="ARBA" id="ARBA00022574"/>
    </source>
</evidence>
<dbReference type="InterPro" id="IPR001680">
    <property type="entry name" value="WD40_rpt"/>
</dbReference>
<dbReference type="SMART" id="SM00320">
    <property type="entry name" value="WD40"/>
    <property type="match status" value="7"/>
</dbReference>
<dbReference type="PROSITE" id="PS50294">
    <property type="entry name" value="WD_REPEATS_REGION"/>
    <property type="match status" value="1"/>
</dbReference>
<gene>
    <name evidence="21" type="ORF">OSB1V03_LOCUS7648</name>
</gene>
<dbReference type="InterPro" id="IPR020472">
    <property type="entry name" value="WD40_PAC1"/>
</dbReference>
<dbReference type="PRINTS" id="PR00320">
    <property type="entry name" value="GPROTEINBRPT"/>
</dbReference>
<dbReference type="PROSITE" id="PS00678">
    <property type="entry name" value="WD_REPEATS_1"/>
    <property type="match status" value="1"/>
</dbReference>
<evidence type="ECO:0000256" key="17">
    <source>
        <dbReference type="ARBA" id="ARBA00076054"/>
    </source>
</evidence>
<name>A0A7R9KSI4_9ACAR</name>
<comment type="function">
    <text evidence="14">Component of a nucleolar small nuclear ribonucleoprotein particle (snoRNP) thought to participate in the processing and modification of pre-ribosomal RNA (pre-rRNA). Part of the small subunit (SSU) processome, first precursor of the small eukaryotic ribosomal subunit. During the assembly of the SSU processome in the nucleolus, many ribosome biogenesis factors, an RNA chaperone and ribosomal proteins associate with the nascent pre-rRNA and work in concert to generate RNA folding, modifications, rearrangements and cleavage as well as targeted degradation of pre-ribosomal RNA by the RNA exosome.</text>
</comment>
<evidence type="ECO:0000256" key="16">
    <source>
        <dbReference type="ARBA" id="ARBA00074377"/>
    </source>
</evidence>
<keyword evidence="11" id="KW-0007">Acetylation</keyword>
<dbReference type="Gene3D" id="2.130.10.10">
    <property type="entry name" value="YVTN repeat-like/Quinoprotein amine dehydrogenase"/>
    <property type="match status" value="1"/>
</dbReference>
<evidence type="ECO:0000256" key="15">
    <source>
        <dbReference type="ARBA" id="ARBA00065513"/>
    </source>
</evidence>
<evidence type="ECO:0000256" key="12">
    <source>
        <dbReference type="ARBA" id="ARBA00023242"/>
    </source>
</evidence>
<evidence type="ECO:0000256" key="18">
    <source>
        <dbReference type="ARBA" id="ARBA00077445"/>
    </source>
</evidence>
<comment type="subcellular location">
    <subcellularLocation>
        <location evidence="1">Nucleus</location>
        <location evidence="1">Nucleolus</location>
    </subcellularLocation>
</comment>
<evidence type="ECO:0000256" key="9">
    <source>
        <dbReference type="ARBA" id="ARBA00022843"/>
    </source>
</evidence>
<evidence type="ECO:0000256" key="19">
    <source>
        <dbReference type="PROSITE-ProRule" id="PRU00221"/>
    </source>
</evidence>
<keyword evidence="6" id="KW-0597">Phosphoprotein</keyword>
<dbReference type="FunFam" id="2.130.10.10:FF:000143">
    <property type="entry name" value="U3 small nucleolar RNA-interacting protein 2 isoform X2"/>
    <property type="match status" value="1"/>
</dbReference>
<comment type="subunit">
    <text evidence="15">Interacts specifically with the U3 small nucleolar RNA (U3 snoRNA). Binds a sub-fragment of the U3 snoRNA surrounding the B/C motif (3UBC). This association with the U3BC RNA is dependent on the binding of a protein called 15.5K to the box B/C motif. The association of the protein with the U3BC RNA was found to be also dependent on a conserved RNA structure that flanks the box B/C motif. Part of the small subunit (SSU) processome, composed of more than 70 proteins and the RNA chaperone small nucleolar RNA (snoRNA) U3.</text>
</comment>
<dbReference type="AlphaFoldDB" id="A0A7R9KSI4"/>
<keyword evidence="9" id="KW-0832">Ubl conjugation</keyword>
<evidence type="ECO:0000256" key="14">
    <source>
        <dbReference type="ARBA" id="ARBA00055322"/>
    </source>
</evidence>
<dbReference type="InterPro" id="IPR019775">
    <property type="entry name" value="WD40_repeat_CS"/>
</dbReference>
<dbReference type="OrthoDB" id="189968at2759"/>
<feature type="compositionally biased region" description="Basic residues" evidence="20">
    <location>
        <begin position="1"/>
        <end position="21"/>
    </location>
</feature>
<feature type="compositionally biased region" description="Acidic residues" evidence="20">
    <location>
        <begin position="99"/>
        <end position="108"/>
    </location>
</feature>
<keyword evidence="5" id="KW-0698">rRNA processing</keyword>
<evidence type="ECO:0000313" key="21">
    <source>
        <dbReference type="EMBL" id="CAD7627218.1"/>
    </source>
</evidence>
<evidence type="ECO:0000256" key="6">
    <source>
        <dbReference type="ARBA" id="ARBA00022553"/>
    </source>
</evidence>
<dbReference type="InterPro" id="IPR015943">
    <property type="entry name" value="WD40/YVTN_repeat-like_dom_sf"/>
</dbReference>
<keyword evidence="10" id="KW-0694">RNA-binding</keyword>
<dbReference type="PROSITE" id="PS50082">
    <property type="entry name" value="WD_REPEATS_2"/>
    <property type="match status" value="5"/>
</dbReference>
<evidence type="ECO:0000256" key="5">
    <source>
        <dbReference type="ARBA" id="ARBA00022552"/>
    </source>
</evidence>
<comment type="similarity">
    <text evidence="2">Belongs to the WD repeat RRP9 family.</text>
</comment>
<feature type="repeat" description="WD" evidence="19">
    <location>
        <begin position="336"/>
        <end position="377"/>
    </location>
</feature>
<dbReference type="InterPro" id="IPR036322">
    <property type="entry name" value="WD40_repeat_dom_sf"/>
</dbReference>
<keyword evidence="8" id="KW-0677">Repeat</keyword>
<accession>A0A7R9KSI4</accession>
<feature type="repeat" description="WD" evidence="19">
    <location>
        <begin position="181"/>
        <end position="222"/>
    </location>
</feature>
<evidence type="ECO:0000256" key="2">
    <source>
        <dbReference type="ARBA" id="ARBA00006777"/>
    </source>
</evidence>
<dbReference type="EMBL" id="OC859115">
    <property type="protein sequence ID" value="CAD7627218.1"/>
    <property type="molecule type" value="Genomic_DNA"/>
</dbReference>
<dbReference type="CDD" id="cd00200">
    <property type="entry name" value="WD40"/>
    <property type="match status" value="1"/>
</dbReference>
<keyword evidence="22" id="KW-1185">Reference proteome</keyword>
<evidence type="ECO:0000256" key="11">
    <source>
        <dbReference type="ARBA" id="ARBA00022990"/>
    </source>
</evidence>
<dbReference type="GO" id="GO:0034511">
    <property type="term" value="F:U3 snoRNA binding"/>
    <property type="evidence" value="ECO:0007669"/>
    <property type="project" value="InterPro"/>
</dbReference>
<keyword evidence="13" id="KW-0687">Ribonucleoprotein</keyword>
<evidence type="ECO:0000313" key="22">
    <source>
        <dbReference type="Proteomes" id="UP000759131"/>
    </source>
</evidence>
<reference evidence="21" key="1">
    <citation type="submission" date="2020-11" db="EMBL/GenBank/DDBJ databases">
        <authorList>
            <person name="Tran Van P."/>
        </authorList>
    </citation>
    <scope>NUCLEOTIDE SEQUENCE</scope>
</reference>
<keyword evidence="12" id="KW-0539">Nucleus</keyword>
<dbReference type="PANTHER" id="PTHR19865:SF0">
    <property type="entry name" value="U3 SMALL NUCLEOLAR RNA-INTERACTING PROTEIN 2"/>
    <property type="match status" value="1"/>
</dbReference>
<dbReference type="InterPro" id="IPR039241">
    <property type="entry name" value="Rrp9-like"/>
</dbReference>
<dbReference type="Proteomes" id="UP000759131">
    <property type="component" value="Unassembled WGS sequence"/>
</dbReference>
<feature type="region of interest" description="Disordered" evidence="20">
    <location>
        <begin position="225"/>
        <end position="251"/>
    </location>
</feature>
<evidence type="ECO:0000256" key="3">
    <source>
        <dbReference type="ARBA" id="ARBA00022481"/>
    </source>
</evidence>
<evidence type="ECO:0000256" key="4">
    <source>
        <dbReference type="ARBA" id="ARBA00022499"/>
    </source>
</evidence>
<evidence type="ECO:0000256" key="1">
    <source>
        <dbReference type="ARBA" id="ARBA00004604"/>
    </source>
</evidence>
<keyword evidence="4" id="KW-1017">Isopeptide bond</keyword>
<dbReference type="Pfam" id="PF00400">
    <property type="entry name" value="WD40"/>
    <property type="match status" value="4"/>
</dbReference>